<organism evidence="1 2">
    <name type="scientific">Deinococcus aerophilus</name>
    <dbReference type="NCBI Taxonomy" id="522488"/>
    <lineage>
        <taxon>Bacteria</taxon>
        <taxon>Thermotogati</taxon>
        <taxon>Deinococcota</taxon>
        <taxon>Deinococci</taxon>
        <taxon>Deinococcales</taxon>
        <taxon>Deinococcaceae</taxon>
        <taxon>Deinococcus</taxon>
    </lineage>
</organism>
<reference evidence="2" key="1">
    <citation type="journal article" date="2019" name="Int. J. Syst. Evol. Microbiol.">
        <title>The Global Catalogue of Microorganisms (GCM) 10K type strain sequencing project: providing services to taxonomists for standard genome sequencing and annotation.</title>
        <authorList>
            <consortium name="The Broad Institute Genomics Platform"/>
            <consortium name="The Broad Institute Genome Sequencing Center for Infectious Disease"/>
            <person name="Wu L."/>
            <person name="Ma J."/>
        </authorList>
    </citation>
    <scope>NUCLEOTIDE SEQUENCE [LARGE SCALE GENOMIC DNA]</scope>
    <source>
        <strain evidence="2">JCM 15443</strain>
    </source>
</reference>
<dbReference type="InterPro" id="IPR007061">
    <property type="entry name" value="MST-like"/>
</dbReference>
<name>A0ABQ2GLK3_9DEIO</name>
<comment type="caution">
    <text evidence="1">The sequence shown here is derived from an EMBL/GenBank/DDBJ whole genome shotgun (WGS) entry which is preliminary data.</text>
</comment>
<accession>A0ABQ2GLK3</accession>
<evidence type="ECO:0000313" key="1">
    <source>
        <dbReference type="EMBL" id="GGM02048.1"/>
    </source>
</evidence>
<keyword evidence="2" id="KW-1185">Reference proteome</keyword>
<dbReference type="Proteomes" id="UP000661918">
    <property type="component" value="Unassembled WGS sequence"/>
</dbReference>
<protein>
    <recommendedName>
        <fullName evidence="3">DUF664 domain-containing protein</fullName>
    </recommendedName>
</protein>
<evidence type="ECO:0008006" key="3">
    <source>
        <dbReference type="Google" id="ProtNLM"/>
    </source>
</evidence>
<dbReference type="RefSeq" id="WP_188901627.1">
    <property type="nucleotide sequence ID" value="NZ_BMOM01000004.1"/>
</dbReference>
<dbReference type="Pfam" id="PF04978">
    <property type="entry name" value="MST"/>
    <property type="match status" value="1"/>
</dbReference>
<proteinExistence type="predicted"/>
<dbReference type="EMBL" id="BMOM01000004">
    <property type="protein sequence ID" value="GGM02048.1"/>
    <property type="molecule type" value="Genomic_DNA"/>
</dbReference>
<sequence length="177" mass="19551">MSNDSWAHIEPDARYTPQISVLVQMMNYARMTTLHAVQGLTTQQLDAVPQGFSNSIGMLLAHIAAVDRLYHHVSFEERAYEEADPAMLGALSMGTEGPPPPTGQSLNGLLAELEASRAATLKAFGGKDDRWLASRLTVPGFEAMNHHWAWFHVMEDEVSHRGQIRILRKQASQGETG</sequence>
<dbReference type="InterPro" id="IPR034660">
    <property type="entry name" value="DinB/YfiT-like"/>
</dbReference>
<dbReference type="SUPFAM" id="SSF109854">
    <property type="entry name" value="DinB/YfiT-like putative metalloenzymes"/>
    <property type="match status" value="1"/>
</dbReference>
<dbReference type="Gene3D" id="1.20.120.450">
    <property type="entry name" value="dinb family like domain"/>
    <property type="match status" value="1"/>
</dbReference>
<gene>
    <name evidence="1" type="ORF">GCM10010841_08070</name>
</gene>
<evidence type="ECO:0000313" key="2">
    <source>
        <dbReference type="Proteomes" id="UP000661918"/>
    </source>
</evidence>